<proteinExistence type="predicted"/>
<dbReference type="PANTHER" id="PTHR30204">
    <property type="entry name" value="REDOX-CYCLING DRUG-SENSING TRANSCRIPTIONAL ACTIVATOR SOXR"/>
    <property type="match status" value="1"/>
</dbReference>
<keyword evidence="3" id="KW-0804">Transcription</keyword>
<dbReference type="Gene3D" id="1.10.1660.10">
    <property type="match status" value="1"/>
</dbReference>
<feature type="domain" description="HTH merR-type" evidence="4">
    <location>
        <begin position="1"/>
        <end position="69"/>
    </location>
</feature>
<gene>
    <name evidence="5" type="ORF">A9Q84_14990</name>
</gene>
<dbReference type="PRINTS" id="PR00040">
    <property type="entry name" value="HTHMERR"/>
</dbReference>
<dbReference type="Pfam" id="PF13411">
    <property type="entry name" value="MerR_1"/>
    <property type="match status" value="1"/>
</dbReference>
<comment type="caution">
    <text evidence="5">The sequence shown here is derived from an EMBL/GenBank/DDBJ whole genome shotgun (WGS) entry which is preliminary data.</text>
</comment>
<dbReference type="Proteomes" id="UP000196531">
    <property type="component" value="Unassembled WGS sequence"/>
</dbReference>
<dbReference type="SMART" id="SM00422">
    <property type="entry name" value="HTH_MERR"/>
    <property type="match status" value="1"/>
</dbReference>
<evidence type="ECO:0000256" key="1">
    <source>
        <dbReference type="ARBA" id="ARBA00023015"/>
    </source>
</evidence>
<evidence type="ECO:0000256" key="3">
    <source>
        <dbReference type="ARBA" id="ARBA00023163"/>
    </source>
</evidence>
<dbReference type="InterPro" id="IPR000551">
    <property type="entry name" value="MerR-type_HTH_dom"/>
</dbReference>
<protein>
    <recommendedName>
        <fullName evidence="4">HTH merR-type domain-containing protein</fullName>
    </recommendedName>
</protein>
<sequence length="113" mass="13165">MKISELEKITGLTRDTIRYYERLELISKPERLANGFRTYSKKNIKELSFIKMSQEIGFSLAEIKPGVETLISKGTYCSNVHEQLNEKKKMLKDRIEADKLLIKRIDKIIKSIS</sequence>
<keyword evidence="1" id="KW-0805">Transcription regulation</keyword>
<name>A0A1Y5F957_9BACT</name>
<accession>A0A1Y5F957</accession>
<reference evidence="6" key="1">
    <citation type="journal article" date="2017" name="Proc. Natl. Acad. Sci. U.S.A.">
        <title>Simulation of Deepwater Horizon oil plume reveals substrate specialization within a complex community of hydrocarbon-degraders.</title>
        <authorList>
            <person name="Hu P."/>
            <person name="Dubinsky E.A."/>
            <person name="Probst A.J."/>
            <person name="Wang J."/>
            <person name="Sieber C.M.K."/>
            <person name="Tom L.M."/>
            <person name="Gardinali P."/>
            <person name="Banfield J.F."/>
            <person name="Atlas R.M."/>
            <person name="Andersen G.L."/>
        </authorList>
    </citation>
    <scope>NUCLEOTIDE SEQUENCE [LARGE SCALE GENOMIC DNA]</scope>
</reference>
<dbReference type="EMBL" id="MAAO01000007">
    <property type="protein sequence ID" value="OUR95805.1"/>
    <property type="molecule type" value="Genomic_DNA"/>
</dbReference>
<dbReference type="PANTHER" id="PTHR30204:SF94">
    <property type="entry name" value="HEAVY METAL-DEPENDENT TRANSCRIPTIONAL REGULATOR HI_0293-RELATED"/>
    <property type="match status" value="1"/>
</dbReference>
<evidence type="ECO:0000256" key="2">
    <source>
        <dbReference type="ARBA" id="ARBA00023125"/>
    </source>
</evidence>
<dbReference type="InterPro" id="IPR009061">
    <property type="entry name" value="DNA-bd_dom_put_sf"/>
</dbReference>
<evidence type="ECO:0000313" key="6">
    <source>
        <dbReference type="Proteomes" id="UP000196531"/>
    </source>
</evidence>
<keyword evidence="2" id="KW-0238">DNA-binding</keyword>
<dbReference type="GO" id="GO:0003700">
    <property type="term" value="F:DNA-binding transcription factor activity"/>
    <property type="evidence" value="ECO:0007669"/>
    <property type="project" value="InterPro"/>
</dbReference>
<dbReference type="GO" id="GO:0003677">
    <property type="term" value="F:DNA binding"/>
    <property type="evidence" value="ECO:0007669"/>
    <property type="project" value="UniProtKB-KW"/>
</dbReference>
<evidence type="ECO:0000259" key="4">
    <source>
        <dbReference type="PROSITE" id="PS50937"/>
    </source>
</evidence>
<dbReference type="AlphaFoldDB" id="A0A1Y5F957"/>
<dbReference type="SUPFAM" id="SSF46955">
    <property type="entry name" value="Putative DNA-binding domain"/>
    <property type="match status" value="1"/>
</dbReference>
<evidence type="ECO:0000313" key="5">
    <source>
        <dbReference type="EMBL" id="OUR95805.1"/>
    </source>
</evidence>
<organism evidence="5 6">
    <name type="scientific">Halobacteriovorax marinus</name>
    <dbReference type="NCBI Taxonomy" id="97084"/>
    <lineage>
        <taxon>Bacteria</taxon>
        <taxon>Pseudomonadati</taxon>
        <taxon>Bdellovibrionota</taxon>
        <taxon>Bacteriovoracia</taxon>
        <taxon>Bacteriovoracales</taxon>
        <taxon>Halobacteriovoraceae</taxon>
        <taxon>Halobacteriovorax</taxon>
    </lineage>
</organism>
<dbReference type="InterPro" id="IPR047057">
    <property type="entry name" value="MerR_fam"/>
</dbReference>
<dbReference type="PROSITE" id="PS50937">
    <property type="entry name" value="HTH_MERR_2"/>
    <property type="match status" value="1"/>
</dbReference>